<feature type="binding site" evidence="7">
    <location>
        <position position="48"/>
    </location>
    <ligand>
        <name>ATP</name>
        <dbReference type="ChEBI" id="CHEBI:30616"/>
    </ligand>
</feature>
<evidence type="ECO:0000313" key="11">
    <source>
        <dbReference type="Proteomes" id="UP000241394"/>
    </source>
</evidence>
<dbReference type="InterPro" id="IPR008271">
    <property type="entry name" value="Ser/Thr_kinase_AS"/>
</dbReference>
<dbReference type="PANTHER" id="PTHR24348">
    <property type="entry name" value="SERINE/THREONINE-PROTEIN KINASE UNC-51-RELATED"/>
    <property type="match status" value="1"/>
</dbReference>
<keyword evidence="5 7" id="KW-0067">ATP-binding</keyword>
<dbReference type="InParanoid" id="A0A2R6RDM1"/>
<dbReference type="FunFam" id="1.10.510.10:FF:000571">
    <property type="entry name" value="Maternal embryonic leucine zipper kinase"/>
    <property type="match status" value="1"/>
</dbReference>
<evidence type="ECO:0000256" key="5">
    <source>
        <dbReference type="ARBA" id="ARBA00022840"/>
    </source>
</evidence>
<comment type="similarity">
    <text evidence="1">Belongs to the protein kinase superfamily. CAMK Ser/Thr protein kinase family. SNF1 subfamily.</text>
</comment>
<dbReference type="GO" id="GO:0010506">
    <property type="term" value="P:regulation of autophagy"/>
    <property type="evidence" value="ECO:0007669"/>
    <property type="project" value="InterPro"/>
</dbReference>
<dbReference type="InterPro" id="IPR017441">
    <property type="entry name" value="Protein_kinase_ATP_BS"/>
</dbReference>
<dbReference type="OrthoDB" id="346907at2759"/>
<feature type="domain" description="Protein kinase" evidence="9">
    <location>
        <begin position="19"/>
        <end position="277"/>
    </location>
</feature>
<dbReference type="EMBL" id="NKQK01000007">
    <property type="protein sequence ID" value="PSS26664.1"/>
    <property type="molecule type" value="Genomic_DNA"/>
</dbReference>
<organism evidence="10 11">
    <name type="scientific">Actinidia chinensis var. chinensis</name>
    <name type="common">Chinese soft-hair kiwi</name>
    <dbReference type="NCBI Taxonomy" id="1590841"/>
    <lineage>
        <taxon>Eukaryota</taxon>
        <taxon>Viridiplantae</taxon>
        <taxon>Streptophyta</taxon>
        <taxon>Embryophyta</taxon>
        <taxon>Tracheophyta</taxon>
        <taxon>Spermatophyta</taxon>
        <taxon>Magnoliopsida</taxon>
        <taxon>eudicotyledons</taxon>
        <taxon>Gunneridae</taxon>
        <taxon>Pentapetalae</taxon>
        <taxon>asterids</taxon>
        <taxon>Ericales</taxon>
        <taxon>Actinidiaceae</taxon>
        <taxon>Actinidia</taxon>
    </lineage>
</organism>
<evidence type="ECO:0000256" key="1">
    <source>
        <dbReference type="ARBA" id="ARBA00006234"/>
    </source>
</evidence>
<proteinExistence type="inferred from homology"/>
<reference evidence="10 11" key="1">
    <citation type="submission" date="2017-07" db="EMBL/GenBank/DDBJ databases">
        <title>An improved, manually edited Actinidia chinensis var. chinensis (kiwifruit) genome highlights the challenges associated with draft genomes and gene prediction in plants.</title>
        <authorList>
            <person name="Pilkington S."/>
            <person name="Crowhurst R."/>
            <person name="Hilario E."/>
            <person name="Nardozza S."/>
            <person name="Fraser L."/>
            <person name="Peng Y."/>
            <person name="Gunaseelan K."/>
            <person name="Simpson R."/>
            <person name="Tahir J."/>
            <person name="Deroles S."/>
            <person name="Templeton K."/>
            <person name="Luo Z."/>
            <person name="Davy M."/>
            <person name="Cheng C."/>
            <person name="Mcneilage M."/>
            <person name="Scaglione D."/>
            <person name="Liu Y."/>
            <person name="Zhang Q."/>
            <person name="Datson P."/>
            <person name="De Silva N."/>
            <person name="Gardiner S."/>
            <person name="Bassett H."/>
            <person name="Chagne D."/>
            <person name="Mccallum J."/>
            <person name="Dzierzon H."/>
            <person name="Deng C."/>
            <person name="Wang Y.-Y."/>
            <person name="Barron N."/>
            <person name="Manako K."/>
            <person name="Bowen J."/>
            <person name="Foster T."/>
            <person name="Erridge Z."/>
            <person name="Tiffin H."/>
            <person name="Waite C."/>
            <person name="Davies K."/>
            <person name="Grierson E."/>
            <person name="Laing W."/>
            <person name="Kirk R."/>
            <person name="Chen X."/>
            <person name="Wood M."/>
            <person name="Montefiori M."/>
            <person name="Brummell D."/>
            <person name="Schwinn K."/>
            <person name="Catanach A."/>
            <person name="Fullerton C."/>
            <person name="Li D."/>
            <person name="Meiyalaghan S."/>
            <person name="Nieuwenhuizen N."/>
            <person name="Read N."/>
            <person name="Prakash R."/>
            <person name="Hunter D."/>
            <person name="Zhang H."/>
            <person name="Mckenzie M."/>
            <person name="Knabel M."/>
            <person name="Harris A."/>
            <person name="Allan A."/>
            <person name="Chen A."/>
            <person name="Janssen B."/>
            <person name="Plunkett B."/>
            <person name="Dwamena C."/>
            <person name="Voogd C."/>
            <person name="Leif D."/>
            <person name="Lafferty D."/>
            <person name="Souleyre E."/>
            <person name="Varkonyi-Gasic E."/>
            <person name="Gambi F."/>
            <person name="Hanley J."/>
            <person name="Yao J.-L."/>
            <person name="Cheung J."/>
            <person name="David K."/>
            <person name="Warren B."/>
            <person name="Marsh K."/>
            <person name="Snowden K."/>
            <person name="Lin-Wang K."/>
            <person name="Brian L."/>
            <person name="Martinez-Sanchez M."/>
            <person name="Wang M."/>
            <person name="Ileperuma N."/>
            <person name="Macnee N."/>
            <person name="Campin R."/>
            <person name="Mcatee P."/>
            <person name="Drummond R."/>
            <person name="Espley R."/>
            <person name="Ireland H."/>
            <person name="Wu R."/>
            <person name="Atkinson R."/>
            <person name="Karunairetnam S."/>
            <person name="Bulley S."/>
            <person name="Chunkath S."/>
            <person name="Hanley Z."/>
            <person name="Storey R."/>
            <person name="Thrimawithana A."/>
            <person name="Thomson S."/>
            <person name="David C."/>
            <person name="Testolin R."/>
        </authorList>
    </citation>
    <scope>NUCLEOTIDE SEQUENCE [LARGE SCALE GENOMIC DNA]</scope>
    <source>
        <strain evidence="11">cv. Red5</strain>
        <tissue evidence="10">Young leaf</tissue>
    </source>
</reference>
<dbReference type="Proteomes" id="UP000241394">
    <property type="component" value="Chromosome LG7"/>
</dbReference>
<dbReference type="GO" id="GO:0004674">
    <property type="term" value="F:protein serine/threonine kinase activity"/>
    <property type="evidence" value="ECO:0007669"/>
    <property type="project" value="UniProtKB-KW"/>
</dbReference>
<evidence type="ECO:0000256" key="2">
    <source>
        <dbReference type="ARBA" id="ARBA00022679"/>
    </source>
</evidence>
<keyword evidence="11" id="KW-1185">Reference proteome</keyword>
<keyword evidence="4 10" id="KW-0418">Kinase</keyword>
<comment type="function">
    <text evidence="6">CIPK serine-threonine protein kinases interact with CBL proteins. Binding of a CBL protein to the regulatory NAF domain of CIPK protein lead to the activation of the kinase in a calcium-dependent manner.</text>
</comment>
<dbReference type="GO" id="GO:0016020">
    <property type="term" value="C:membrane"/>
    <property type="evidence" value="ECO:0007669"/>
    <property type="project" value="TreeGrafter"/>
</dbReference>
<dbReference type="GO" id="GO:0005776">
    <property type="term" value="C:autophagosome"/>
    <property type="evidence" value="ECO:0007669"/>
    <property type="project" value="TreeGrafter"/>
</dbReference>
<name>A0A2R6RDM1_ACTCC</name>
<gene>
    <name evidence="10" type="ORF">CEY00_Acc08079</name>
</gene>
<dbReference type="SMART" id="SM00220">
    <property type="entry name" value="S_TKc"/>
    <property type="match status" value="1"/>
</dbReference>
<evidence type="ECO:0000313" key="10">
    <source>
        <dbReference type="EMBL" id="PSS26664.1"/>
    </source>
</evidence>
<evidence type="ECO:0000256" key="7">
    <source>
        <dbReference type="PROSITE-ProRule" id="PRU10141"/>
    </source>
</evidence>
<evidence type="ECO:0000259" key="9">
    <source>
        <dbReference type="PROSITE" id="PS50011"/>
    </source>
</evidence>
<dbReference type="Pfam" id="PF00069">
    <property type="entry name" value="Pkinase"/>
    <property type="match status" value="1"/>
</dbReference>
<dbReference type="InterPro" id="IPR000719">
    <property type="entry name" value="Prot_kinase_dom"/>
</dbReference>
<dbReference type="AlphaFoldDB" id="A0A2R6RDM1"/>
<evidence type="ECO:0000256" key="3">
    <source>
        <dbReference type="ARBA" id="ARBA00022741"/>
    </source>
</evidence>
<dbReference type="GO" id="GO:0000045">
    <property type="term" value="P:autophagosome assembly"/>
    <property type="evidence" value="ECO:0007669"/>
    <property type="project" value="TreeGrafter"/>
</dbReference>
<dbReference type="OMA" id="NGYPPFC"/>
<dbReference type="STRING" id="1590841.A0A2R6RDM1"/>
<dbReference type="PROSITE" id="PS00108">
    <property type="entry name" value="PROTEIN_KINASE_ST"/>
    <property type="match status" value="1"/>
</dbReference>
<dbReference type="GO" id="GO:0000407">
    <property type="term" value="C:phagophore assembly site"/>
    <property type="evidence" value="ECO:0007669"/>
    <property type="project" value="TreeGrafter"/>
</dbReference>
<dbReference type="GO" id="GO:0005829">
    <property type="term" value="C:cytosol"/>
    <property type="evidence" value="ECO:0007669"/>
    <property type="project" value="TreeGrafter"/>
</dbReference>
<dbReference type="Gramene" id="PSS26664">
    <property type="protein sequence ID" value="PSS26664"/>
    <property type="gene ID" value="CEY00_Acc08079"/>
</dbReference>
<dbReference type="InterPro" id="IPR045269">
    <property type="entry name" value="Atg1-like"/>
</dbReference>
<keyword evidence="3 7" id="KW-0547">Nucleotide-binding</keyword>
<evidence type="ECO:0000256" key="8">
    <source>
        <dbReference type="RuleBase" id="RU000304"/>
    </source>
</evidence>
<accession>A0A2R6RDM1</accession>
<protein>
    <submittedName>
        <fullName evidence="10">Serine/threonine-protein kinase</fullName>
    </submittedName>
</protein>
<comment type="caution">
    <text evidence="10">The sequence shown here is derived from an EMBL/GenBank/DDBJ whole genome shotgun (WGS) entry which is preliminary data.</text>
</comment>
<keyword evidence="2" id="KW-0808">Transferase</keyword>
<evidence type="ECO:0000256" key="6">
    <source>
        <dbReference type="ARBA" id="ARBA00058225"/>
    </source>
</evidence>
<dbReference type="PROSITE" id="PS50011">
    <property type="entry name" value="PROTEIN_KINASE_DOM"/>
    <property type="match status" value="1"/>
</dbReference>
<dbReference type="Gene3D" id="1.10.510.10">
    <property type="entry name" value="Transferase(Phosphotransferase) domain 1"/>
    <property type="match status" value="1"/>
</dbReference>
<sequence>MESSLTTDVLAEFATFGDYTVTAKLGGGTMSTVWKAEHRSSGQVVALKQVALSKLTRTLKNSLDCELNFLSTVNHPNIVRLLEVFQAEGCIFLVLEFCAGGNLASYIRLHGGVQEQIARKFMQQLGAGLKLLNSHHIIHRDLKPENVLLSSPQGDVVLKIADFGLSRTAYPNDHIETVCGSPLYMAPEILQFRPYDEKVDMWSVGVMLFELLHGYPPYRGRSNVQLIRKIQSCSCLPFSEPILLGLHPDCVDMCSRLLSIKPENRLSFDEFYQHAFLRFQGVGGEGYL</sequence>
<dbReference type="FunCoup" id="A0A2R6RDM1">
    <property type="interactions" value="885"/>
</dbReference>
<evidence type="ECO:0000256" key="4">
    <source>
        <dbReference type="ARBA" id="ARBA00022777"/>
    </source>
</evidence>
<dbReference type="GO" id="GO:0005524">
    <property type="term" value="F:ATP binding"/>
    <property type="evidence" value="ECO:0007669"/>
    <property type="project" value="UniProtKB-UniRule"/>
</dbReference>
<reference evidence="11" key="2">
    <citation type="journal article" date="2018" name="BMC Genomics">
        <title>A manually annotated Actinidia chinensis var. chinensis (kiwifruit) genome highlights the challenges associated with draft genomes and gene prediction in plants.</title>
        <authorList>
            <person name="Pilkington S.M."/>
            <person name="Crowhurst R."/>
            <person name="Hilario E."/>
            <person name="Nardozza S."/>
            <person name="Fraser L."/>
            <person name="Peng Y."/>
            <person name="Gunaseelan K."/>
            <person name="Simpson R."/>
            <person name="Tahir J."/>
            <person name="Deroles S.C."/>
            <person name="Templeton K."/>
            <person name="Luo Z."/>
            <person name="Davy M."/>
            <person name="Cheng C."/>
            <person name="McNeilage M."/>
            <person name="Scaglione D."/>
            <person name="Liu Y."/>
            <person name="Zhang Q."/>
            <person name="Datson P."/>
            <person name="De Silva N."/>
            <person name="Gardiner S.E."/>
            <person name="Bassett H."/>
            <person name="Chagne D."/>
            <person name="McCallum J."/>
            <person name="Dzierzon H."/>
            <person name="Deng C."/>
            <person name="Wang Y.Y."/>
            <person name="Barron L."/>
            <person name="Manako K."/>
            <person name="Bowen J."/>
            <person name="Foster T.M."/>
            <person name="Erridge Z.A."/>
            <person name="Tiffin H."/>
            <person name="Waite C.N."/>
            <person name="Davies K.M."/>
            <person name="Grierson E.P."/>
            <person name="Laing W.A."/>
            <person name="Kirk R."/>
            <person name="Chen X."/>
            <person name="Wood M."/>
            <person name="Montefiori M."/>
            <person name="Brummell D.A."/>
            <person name="Schwinn K.E."/>
            <person name="Catanach A."/>
            <person name="Fullerton C."/>
            <person name="Li D."/>
            <person name="Meiyalaghan S."/>
            <person name="Nieuwenhuizen N."/>
            <person name="Read N."/>
            <person name="Prakash R."/>
            <person name="Hunter D."/>
            <person name="Zhang H."/>
            <person name="McKenzie M."/>
            <person name="Knabel M."/>
            <person name="Harris A."/>
            <person name="Allan A.C."/>
            <person name="Gleave A."/>
            <person name="Chen A."/>
            <person name="Janssen B.J."/>
            <person name="Plunkett B."/>
            <person name="Ampomah-Dwamena C."/>
            <person name="Voogd C."/>
            <person name="Leif D."/>
            <person name="Lafferty D."/>
            <person name="Souleyre E.J.F."/>
            <person name="Varkonyi-Gasic E."/>
            <person name="Gambi F."/>
            <person name="Hanley J."/>
            <person name="Yao J.L."/>
            <person name="Cheung J."/>
            <person name="David K.M."/>
            <person name="Warren B."/>
            <person name="Marsh K."/>
            <person name="Snowden K.C."/>
            <person name="Lin-Wang K."/>
            <person name="Brian L."/>
            <person name="Martinez-Sanchez M."/>
            <person name="Wang M."/>
            <person name="Ileperuma N."/>
            <person name="Macnee N."/>
            <person name="Campin R."/>
            <person name="McAtee P."/>
            <person name="Drummond R.S.M."/>
            <person name="Espley R.V."/>
            <person name="Ireland H.S."/>
            <person name="Wu R."/>
            <person name="Atkinson R.G."/>
            <person name="Karunairetnam S."/>
            <person name="Bulley S."/>
            <person name="Chunkath S."/>
            <person name="Hanley Z."/>
            <person name="Storey R."/>
            <person name="Thrimawithana A.H."/>
            <person name="Thomson S."/>
            <person name="David C."/>
            <person name="Testolin R."/>
            <person name="Huang H."/>
            <person name="Hellens R.P."/>
            <person name="Schaffer R.J."/>
        </authorList>
    </citation>
    <scope>NUCLEOTIDE SEQUENCE [LARGE SCALE GENOMIC DNA]</scope>
    <source>
        <strain evidence="11">cv. Red5</strain>
    </source>
</reference>
<dbReference type="SUPFAM" id="SSF56112">
    <property type="entry name" value="Protein kinase-like (PK-like)"/>
    <property type="match status" value="1"/>
</dbReference>
<dbReference type="PANTHER" id="PTHR24348:SF53">
    <property type="entry name" value="SERINE_THREONINE-PROTEIN KINASE ATG1T"/>
    <property type="match status" value="1"/>
</dbReference>
<dbReference type="FunFam" id="3.30.200.20:FF:000042">
    <property type="entry name" value="Aurora kinase A"/>
    <property type="match status" value="1"/>
</dbReference>
<dbReference type="PROSITE" id="PS00107">
    <property type="entry name" value="PROTEIN_KINASE_ATP"/>
    <property type="match status" value="1"/>
</dbReference>
<dbReference type="InterPro" id="IPR011009">
    <property type="entry name" value="Kinase-like_dom_sf"/>
</dbReference>
<keyword evidence="8" id="KW-0723">Serine/threonine-protein kinase</keyword>